<dbReference type="Pfam" id="PF25597">
    <property type="entry name" value="SH3_retrovirus"/>
    <property type="match status" value="1"/>
</dbReference>
<dbReference type="EMBL" id="QXGA01000894">
    <property type="protein sequence ID" value="KAE9136690.1"/>
    <property type="molecule type" value="Genomic_DNA"/>
</dbReference>
<dbReference type="InterPro" id="IPR036397">
    <property type="entry name" value="RNaseH_sf"/>
</dbReference>
<proteinExistence type="predicted"/>
<evidence type="ECO:0000259" key="1">
    <source>
        <dbReference type="PROSITE" id="PS50994"/>
    </source>
</evidence>
<evidence type="ECO:0000313" key="3">
    <source>
        <dbReference type="Proteomes" id="UP000440732"/>
    </source>
</evidence>
<dbReference type="InterPro" id="IPR001584">
    <property type="entry name" value="Integrase_cat-core"/>
</dbReference>
<dbReference type="AlphaFoldDB" id="A0A6A3TGI0"/>
<dbReference type="InterPro" id="IPR039537">
    <property type="entry name" value="Retrotran_Ty1/copia-like"/>
</dbReference>
<dbReference type="PANTHER" id="PTHR42648">
    <property type="entry name" value="TRANSPOSASE, PUTATIVE-RELATED"/>
    <property type="match status" value="1"/>
</dbReference>
<dbReference type="GO" id="GO:0015074">
    <property type="term" value="P:DNA integration"/>
    <property type="evidence" value="ECO:0007669"/>
    <property type="project" value="InterPro"/>
</dbReference>
<dbReference type="Gene3D" id="3.30.420.10">
    <property type="entry name" value="Ribonuclease H-like superfamily/Ribonuclease H"/>
    <property type="match status" value="1"/>
</dbReference>
<dbReference type="GO" id="GO:0003676">
    <property type="term" value="F:nucleic acid binding"/>
    <property type="evidence" value="ECO:0007669"/>
    <property type="project" value="InterPro"/>
</dbReference>
<dbReference type="PROSITE" id="PS50994">
    <property type="entry name" value="INTEGRASE"/>
    <property type="match status" value="1"/>
</dbReference>
<protein>
    <recommendedName>
        <fullName evidence="1">Integrase catalytic domain-containing protein</fullName>
    </recommendedName>
</protein>
<dbReference type="InterPro" id="IPR057670">
    <property type="entry name" value="SH3_retrovirus"/>
</dbReference>
<dbReference type="InterPro" id="IPR012337">
    <property type="entry name" value="RNaseH-like_sf"/>
</dbReference>
<dbReference type="PANTHER" id="PTHR42648:SF28">
    <property type="entry name" value="TRANSPOSON-ENCODED PROTEIN WITH RIBONUCLEASE H-LIKE AND RETROVIRUS ZINC FINGER-LIKE DOMAINS"/>
    <property type="match status" value="1"/>
</dbReference>
<name>A0A6A3TGI0_9STRA</name>
<accession>A0A6A3TGI0</accession>
<feature type="domain" description="Integrase catalytic" evidence="1">
    <location>
        <begin position="1"/>
        <end position="113"/>
    </location>
</feature>
<comment type="caution">
    <text evidence="2">The sequence shown here is derived from an EMBL/GenBank/DDBJ whole genome shotgun (WGS) entry which is preliminary data.</text>
</comment>
<dbReference type="SUPFAM" id="SSF53098">
    <property type="entry name" value="Ribonuclease H-like"/>
    <property type="match status" value="1"/>
</dbReference>
<gene>
    <name evidence="2" type="ORF">PF006_g14324</name>
</gene>
<sequence>MIRYIEWTDRQHPTCKVKNVITDGGGEFENDEMKLWYQSKGIEFLPNPPRSSPLNPCERAHQTLVLMMKTMLIAAGFPPSLKMHALKMAAYVQNRCYHEAIKDTPFRMMLGKKPDMHRIKKFGSIAYAHKPTGPSRRKMDENCRIGFLAGYREGQAGFDVYFPPERVVQLVEHAHINEGIVFMDRYSEGYTPAAAEWIHSLGVAGLHIRLTSP</sequence>
<dbReference type="Proteomes" id="UP000440732">
    <property type="component" value="Unassembled WGS sequence"/>
</dbReference>
<organism evidence="2 3">
    <name type="scientific">Phytophthora fragariae</name>
    <dbReference type="NCBI Taxonomy" id="53985"/>
    <lineage>
        <taxon>Eukaryota</taxon>
        <taxon>Sar</taxon>
        <taxon>Stramenopiles</taxon>
        <taxon>Oomycota</taxon>
        <taxon>Peronosporomycetes</taxon>
        <taxon>Peronosporales</taxon>
        <taxon>Peronosporaceae</taxon>
        <taxon>Phytophthora</taxon>
    </lineage>
</organism>
<reference evidence="2 3" key="1">
    <citation type="submission" date="2018-08" db="EMBL/GenBank/DDBJ databases">
        <title>Genomic investigation of the strawberry pathogen Phytophthora fragariae indicates pathogenicity is determined by transcriptional variation in three key races.</title>
        <authorList>
            <person name="Adams T.M."/>
            <person name="Armitage A.D."/>
            <person name="Sobczyk M.K."/>
            <person name="Bates H.J."/>
            <person name="Dunwell J.M."/>
            <person name="Nellist C.F."/>
            <person name="Harrison R.J."/>
        </authorList>
    </citation>
    <scope>NUCLEOTIDE SEQUENCE [LARGE SCALE GENOMIC DNA]</scope>
    <source>
        <strain evidence="2 3">NOV-5</strain>
    </source>
</reference>
<evidence type="ECO:0000313" key="2">
    <source>
        <dbReference type="EMBL" id="KAE9136690.1"/>
    </source>
</evidence>